<dbReference type="EMBL" id="BPLR01020691">
    <property type="protein sequence ID" value="GIX81593.1"/>
    <property type="molecule type" value="Genomic_DNA"/>
</dbReference>
<feature type="region of interest" description="Disordered" evidence="1">
    <location>
        <begin position="257"/>
        <end position="319"/>
    </location>
</feature>
<name>A0AAV4NAS0_CAEEX</name>
<accession>A0AAV4NAS0</accession>
<reference evidence="2 3" key="1">
    <citation type="submission" date="2021-06" db="EMBL/GenBank/DDBJ databases">
        <title>Caerostris extrusa draft genome.</title>
        <authorList>
            <person name="Kono N."/>
            <person name="Arakawa K."/>
        </authorList>
    </citation>
    <scope>NUCLEOTIDE SEQUENCE [LARGE SCALE GENOMIC DNA]</scope>
</reference>
<feature type="compositionally biased region" description="Polar residues" evidence="1">
    <location>
        <begin position="281"/>
        <end position="297"/>
    </location>
</feature>
<evidence type="ECO:0000313" key="3">
    <source>
        <dbReference type="Proteomes" id="UP001054945"/>
    </source>
</evidence>
<gene>
    <name evidence="2" type="ORF">CEXT_333601</name>
</gene>
<proteinExistence type="predicted"/>
<comment type="caution">
    <text evidence="2">The sequence shown here is derived from an EMBL/GenBank/DDBJ whole genome shotgun (WGS) entry which is preliminary data.</text>
</comment>
<dbReference type="AlphaFoldDB" id="A0AAV4NAS0"/>
<evidence type="ECO:0000256" key="1">
    <source>
        <dbReference type="SAM" id="MobiDB-lite"/>
    </source>
</evidence>
<organism evidence="2 3">
    <name type="scientific">Caerostris extrusa</name>
    <name type="common">Bark spider</name>
    <name type="synonym">Caerostris bankana</name>
    <dbReference type="NCBI Taxonomy" id="172846"/>
    <lineage>
        <taxon>Eukaryota</taxon>
        <taxon>Metazoa</taxon>
        <taxon>Ecdysozoa</taxon>
        <taxon>Arthropoda</taxon>
        <taxon>Chelicerata</taxon>
        <taxon>Arachnida</taxon>
        <taxon>Araneae</taxon>
        <taxon>Araneomorphae</taxon>
        <taxon>Entelegynae</taxon>
        <taxon>Araneoidea</taxon>
        <taxon>Araneidae</taxon>
        <taxon>Caerostris</taxon>
    </lineage>
</organism>
<dbReference type="Proteomes" id="UP001054945">
    <property type="component" value="Unassembled WGS sequence"/>
</dbReference>
<sequence length="319" mass="36760">MVSRKIQNAEVEIPETSNVSEKIHSELFYKKIVADIYKLSEVKIQNAGVEIPQTSNVSSENHLEMLYKKKVADFYKWFQEKIKNTGIEIPETSNASAENHEYIRNKLQPWQSTEKIIHLMHNKRRRRASSWPSESIRKSFFEEIFQDLLKSSTSKIQSGEPSIPKDNNCQESISSLKTGISNEQNMAINDDVKIHRDIPQKNDTKDWKLDNKSSMDTHERIRNKHFPVEENKCIRRSDFESSYSLPKFVNRLLSPNAEQSRSTIGSSTTRAPENSIVPDVCSSQTHSFHSKQICSENSQHKLAPPILPHLIQKPQVTDE</sequence>
<evidence type="ECO:0000313" key="2">
    <source>
        <dbReference type="EMBL" id="GIX81593.1"/>
    </source>
</evidence>
<feature type="compositionally biased region" description="Polar residues" evidence="1">
    <location>
        <begin position="257"/>
        <end position="272"/>
    </location>
</feature>
<protein>
    <submittedName>
        <fullName evidence="2">Uncharacterized protein</fullName>
    </submittedName>
</protein>
<keyword evidence="3" id="KW-1185">Reference proteome</keyword>